<evidence type="ECO:0000256" key="3">
    <source>
        <dbReference type="ARBA" id="ARBA00022475"/>
    </source>
</evidence>
<gene>
    <name evidence="10" type="primary">xcpS</name>
    <name evidence="10" type="ordered locus">PP_3424</name>
</gene>
<dbReference type="HOGENOM" id="CLU_035032_0_1_6"/>
<dbReference type="eggNOG" id="COG1459">
    <property type="taxonomic scope" value="Bacteria"/>
</dbReference>
<dbReference type="Pfam" id="PF00482">
    <property type="entry name" value="T2SSF"/>
    <property type="match status" value="2"/>
</dbReference>
<keyword evidence="6 8" id="KW-1133">Transmembrane helix</keyword>
<dbReference type="BioCyc" id="PPUT160488:G1G01-3657-MONOMER"/>
<proteinExistence type="inferred from homology"/>
<dbReference type="InterPro" id="IPR042094">
    <property type="entry name" value="T2SS_GspF_sf"/>
</dbReference>
<evidence type="ECO:0000256" key="4">
    <source>
        <dbReference type="ARBA" id="ARBA00022519"/>
    </source>
</evidence>
<dbReference type="PhylomeDB" id="Q88HD6"/>
<evidence type="ECO:0000256" key="1">
    <source>
        <dbReference type="ARBA" id="ARBA00004429"/>
    </source>
</evidence>
<dbReference type="GO" id="GO:0005886">
    <property type="term" value="C:plasma membrane"/>
    <property type="evidence" value="ECO:0007669"/>
    <property type="project" value="UniProtKB-SubCell"/>
</dbReference>
<reference evidence="10 11" key="1">
    <citation type="journal article" date="2002" name="Environ. Microbiol.">
        <title>Complete genome sequence and comparative analysis of the metabolically versatile Pseudomonas putida KT2440.</title>
        <authorList>
            <person name="Nelson K.E."/>
            <person name="Weinel C."/>
            <person name="Paulsen I.T."/>
            <person name="Dodson R.J."/>
            <person name="Hilbert H."/>
            <person name="Martins dos Santos V.A."/>
            <person name="Fouts D.E."/>
            <person name="Gill S.R."/>
            <person name="Pop M."/>
            <person name="Holmes M."/>
            <person name="Brinkac L."/>
            <person name="Beanan M."/>
            <person name="DeBoy R.T."/>
            <person name="Daugherty S."/>
            <person name="Kolonay J."/>
            <person name="Madupu R."/>
            <person name="Nelson W."/>
            <person name="White O."/>
            <person name="Peterson J."/>
            <person name="Khouri H."/>
            <person name="Hance I."/>
            <person name="Chris Lee P."/>
            <person name="Holtzapple E."/>
            <person name="Scanlan D."/>
            <person name="Tran K."/>
            <person name="Moazzez A."/>
            <person name="Utterback T."/>
            <person name="Rizzo M."/>
            <person name="Lee K."/>
            <person name="Kosack D."/>
            <person name="Moestl D."/>
            <person name="Wedler H."/>
            <person name="Lauber J."/>
            <person name="Stjepandic D."/>
            <person name="Hoheisel J."/>
            <person name="Straetz M."/>
            <person name="Heim S."/>
            <person name="Kiewitz C."/>
            <person name="Eisen J.A."/>
            <person name="Timmis K.N."/>
            <person name="Dusterhoft A."/>
            <person name="Tummler B."/>
            <person name="Fraser C.M."/>
        </authorList>
    </citation>
    <scope>NUCLEOTIDE SEQUENCE [LARGE SCALE GENOMIC DNA]</scope>
    <source>
        <strain evidence="11">ATCC 47054 / DSM 6125 / CFBP 8728 / NCIMB 11950 / KT2440</strain>
    </source>
</reference>
<evidence type="ECO:0000256" key="7">
    <source>
        <dbReference type="ARBA" id="ARBA00023136"/>
    </source>
</evidence>
<evidence type="ECO:0000259" key="9">
    <source>
        <dbReference type="Pfam" id="PF00482"/>
    </source>
</evidence>
<name>Q88HD6_PSEPK</name>
<reference evidence="10 11" key="2">
    <citation type="journal article" date="2016" name="Environ. Microbiol.">
        <title>The revisited genome of Pseudomonas putida KT2440 enlightens its value as a robust metabolic chassis.</title>
        <authorList>
            <person name="Belda E."/>
            <person name="van Heck R.G."/>
            <person name="Lopez-Sanchez M.J."/>
            <person name="Cruveiller S."/>
            <person name="Barbe V."/>
            <person name="Fraser C."/>
            <person name="Klenk H.P."/>
            <person name="Petersen J."/>
            <person name="Morgat A."/>
            <person name="Nikel P.I."/>
            <person name="Vallenet D."/>
            <person name="Rouy Z."/>
            <person name="Sekowska A."/>
            <person name="Martins Dos Santos V.A."/>
            <person name="de Lorenzo V."/>
            <person name="Danchin A."/>
            <person name="Medigue C."/>
        </authorList>
    </citation>
    <scope>NUCLEOTIDE SEQUENCE [LARGE SCALE GENOMIC DNA]</scope>
    <source>
        <strain evidence="11">ATCC 47054 / DSM 6125 / CFBP 8728 / NCIMB 11950 / KT2440</strain>
    </source>
</reference>
<keyword evidence="7 8" id="KW-0472">Membrane</keyword>
<evidence type="ECO:0000256" key="5">
    <source>
        <dbReference type="ARBA" id="ARBA00022692"/>
    </source>
</evidence>
<feature type="transmembrane region" description="Helical" evidence="8">
    <location>
        <begin position="375"/>
        <end position="395"/>
    </location>
</feature>
<comment type="subcellular location">
    <subcellularLocation>
        <location evidence="1">Cell inner membrane</location>
        <topology evidence="1">Multi-pass membrane protein</topology>
    </subcellularLocation>
</comment>
<dbReference type="PaxDb" id="160488-PP_3424"/>
<dbReference type="PANTHER" id="PTHR30012:SF7">
    <property type="entry name" value="PROTEIN TRANSPORT PROTEIN HOFC HOMOLOG"/>
    <property type="match status" value="1"/>
</dbReference>
<dbReference type="PATRIC" id="fig|160488.4.peg.3640"/>
<dbReference type="PRINTS" id="PR00812">
    <property type="entry name" value="BCTERIALGSPF"/>
</dbReference>
<keyword evidence="11" id="KW-1185">Reference proteome</keyword>
<dbReference type="Proteomes" id="UP000000556">
    <property type="component" value="Chromosome"/>
</dbReference>
<accession>Q88HD6</accession>
<keyword evidence="3" id="KW-1003">Cell membrane</keyword>
<dbReference type="Gene3D" id="1.20.81.30">
    <property type="entry name" value="Type II secretion system (T2SS), domain F"/>
    <property type="match status" value="2"/>
</dbReference>
<dbReference type="OrthoDB" id="9805682at2"/>
<organism evidence="10 11">
    <name type="scientific">Pseudomonas putida (strain ATCC 47054 / DSM 6125 / CFBP 8728 / NCIMB 11950 / KT2440)</name>
    <dbReference type="NCBI Taxonomy" id="160488"/>
    <lineage>
        <taxon>Bacteria</taxon>
        <taxon>Pseudomonadati</taxon>
        <taxon>Pseudomonadota</taxon>
        <taxon>Gammaproteobacteria</taxon>
        <taxon>Pseudomonadales</taxon>
        <taxon>Pseudomonadaceae</taxon>
        <taxon>Pseudomonas</taxon>
    </lineage>
</organism>
<dbReference type="GO" id="GO:0015628">
    <property type="term" value="P:protein secretion by the type II secretion system"/>
    <property type="evidence" value="ECO:0007669"/>
    <property type="project" value="TreeGrafter"/>
</dbReference>
<comment type="similarity">
    <text evidence="2">Belongs to the GSP F family.</text>
</comment>
<dbReference type="PANTHER" id="PTHR30012">
    <property type="entry name" value="GENERAL SECRETION PATHWAY PROTEIN"/>
    <property type="match status" value="1"/>
</dbReference>
<dbReference type="AlphaFoldDB" id="Q88HD6"/>
<dbReference type="KEGG" id="ppu:PP_3424"/>
<feature type="transmembrane region" description="Helical" evidence="8">
    <location>
        <begin position="273"/>
        <end position="294"/>
    </location>
</feature>
<evidence type="ECO:0000313" key="10">
    <source>
        <dbReference type="EMBL" id="AAN69026.1"/>
    </source>
</evidence>
<feature type="transmembrane region" description="Helical" evidence="8">
    <location>
        <begin position="212"/>
        <end position="241"/>
    </location>
</feature>
<evidence type="ECO:0000256" key="8">
    <source>
        <dbReference type="SAM" id="Phobius"/>
    </source>
</evidence>
<feature type="transmembrane region" description="Helical" evidence="8">
    <location>
        <begin position="166"/>
        <end position="192"/>
    </location>
</feature>
<dbReference type="InterPro" id="IPR018076">
    <property type="entry name" value="T2SS_GspF_dom"/>
</dbReference>
<keyword evidence="5 8" id="KW-0812">Transmembrane</keyword>
<feature type="domain" description="Type II secretion system protein GspF" evidence="9">
    <location>
        <begin position="70"/>
        <end position="193"/>
    </location>
</feature>
<evidence type="ECO:0000313" key="11">
    <source>
        <dbReference type="Proteomes" id="UP000000556"/>
    </source>
</evidence>
<evidence type="ECO:0000256" key="2">
    <source>
        <dbReference type="ARBA" id="ARBA00005745"/>
    </source>
</evidence>
<dbReference type="STRING" id="160488.PP_3424"/>
<protein>
    <submittedName>
        <fullName evidence="10">Type II secretion pathway protein XcpS</fullName>
    </submittedName>
</protein>
<feature type="domain" description="Type II secretion system protein GspF" evidence="9">
    <location>
        <begin position="273"/>
        <end position="394"/>
    </location>
</feature>
<sequence length="403" mass="44430">MAVRRAAMRYSLKALGRQGVVQLQIDAEDADQARRQAEDQGLRVLSLRSSGGALRGMAWRREAAFDLVLFSQELSTLLNAGLPLIDALESLAEKSPAATARKVLAELVRQLYEGRSLSQALGQQPRVFPPLYVALVQSSERTGALGDALTRYISYRQRLDLVRQKLVGASVYPLLLLLVGGGVVLFLLGYVVPRFSQVFEGMGTELPWLSRVLMQVGLFLHAQQAPLALGTVGGVAALWLLRRHPRVRYWASCQLRRLPALHQRLMMYELARFYRSLGILLQGGIPILTAMGMARGLLGNAAAQGLEQASQRVGEGLPLSDALAAGHLVTPVSLRLLRAGEQSGNLGEMLERCADFHDQEIGRWVEWFVKLFEPLLMTFIGLLIGLIVILMYMPIFELASSIH</sequence>
<evidence type="ECO:0000256" key="6">
    <source>
        <dbReference type="ARBA" id="ARBA00022989"/>
    </source>
</evidence>
<dbReference type="EMBL" id="AE015451">
    <property type="protein sequence ID" value="AAN69026.1"/>
    <property type="molecule type" value="Genomic_DNA"/>
</dbReference>
<keyword evidence="4" id="KW-0997">Cell inner membrane</keyword>
<dbReference type="InterPro" id="IPR003004">
    <property type="entry name" value="GspF/PilC"/>
</dbReference>